<dbReference type="FunFam" id="2.60.40.1180:FF:000001">
    <property type="entry name" value="Maltase-glucoamylase, intestinal"/>
    <property type="match status" value="1"/>
</dbReference>
<dbReference type="InterPro" id="IPR030459">
    <property type="entry name" value="Glyco_hydro_31_CS"/>
</dbReference>
<comment type="similarity">
    <text evidence="1 6">Belongs to the glycosyl hydrolase 31 family.</text>
</comment>
<proteinExistence type="inferred from homology"/>
<feature type="domain" description="Glycosyl hydrolase family 31 C-terminal" evidence="8">
    <location>
        <begin position="219"/>
        <end position="306"/>
    </location>
</feature>
<evidence type="ECO:0000256" key="2">
    <source>
        <dbReference type="ARBA" id="ARBA00022729"/>
    </source>
</evidence>
<evidence type="ECO:0000256" key="5">
    <source>
        <dbReference type="ARBA" id="ARBA00023295"/>
    </source>
</evidence>
<evidence type="ECO:0000256" key="4">
    <source>
        <dbReference type="ARBA" id="ARBA00023180"/>
    </source>
</evidence>
<keyword evidence="5 6" id="KW-0326">Glycosidase</keyword>
<gene>
    <name evidence="9" type="ORF">OTU49_016227</name>
</gene>
<dbReference type="InterPro" id="IPR048395">
    <property type="entry name" value="Glyco_hydro_31_C"/>
</dbReference>
<dbReference type="Gene3D" id="3.20.20.80">
    <property type="entry name" value="Glycosidases"/>
    <property type="match status" value="1"/>
</dbReference>
<sequence length="446" mass="51526">MNEPANFGTNEPKPWNWPEDREPWSLSCPNSIWDDPPYVTKAASHGPSKRMSDKTLCLAASLDTYRHYDVHNLYGWAQTQPTHRAVQEASGKRGLVVSRSSFPGSGRWTAHWLGDNRSNWTDMAHSIIGMLEFNLFGMPHVGADICGYFQDTTEELCARWSQLGAFYPYSRNHNNKHAVDQDPGMWPETVGKAAKIALEIRYRLLPYLYTLFYLAHTEGHTVVRPLVHEFPEDRRTLGIDDQFLWGGCLMVSPVLKEGDLERRVYFPHDFWYDYYTGKPIEWPGEYVKVPAPWDVIPLHIRGGHILPTQRPALNTFLSRRQPLGVLVAIGLDRRASGQLFWDDGESIDTIGRRKYSLLKFTFIQNWLRMTVFQDLAHDLQGLKMVDLEFLGVEKEPSEILLNQVEHPLGFYTYEADSLRLRVTVKVDLDKDFVLELKDIWRFIVDL</sequence>
<dbReference type="Proteomes" id="UP001445076">
    <property type="component" value="Unassembled WGS sequence"/>
</dbReference>
<dbReference type="PANTHER" id="PTHR22762:SF133">
    <property type="entry name" value="P-TYPE DOMAIN-CONTAINING PROTEIN"/>
    <property type="match status" value="1"/>
</dbReference>
<feature type="domain" description="Glycoside hydrolase family 31 TIM barrel" evidence="7">
    <location>
        <begin position="1"/>
        <end position="211"/>
    </location>
</feature>
<dbReference type="SUPFAM" id="SSF51011">
    <property type="entry name" value="Glycosyl hydrolase domain"/>
    <property type="match status" value="1"/>
</dbReference>
<dbReference type="GO" id="GO:0004558">
    <property type="term" value="F:alpha-1,4-glucosidase activity"/>
    <property type="evidence" value="ECO:0007669"/>
    <property type="project" value="TreeGrafter"/>
</dbReference>
<evidence type="ECO:0000256" key="1">
    <source>
        <dbReference type="ARBA" id="ARBA00007806"/>
    </source>
</evidence>
<name>A0AAW0Y793_CHEQU</name>
<dbReference type="PROSITE" id="PS00707">
    <property type="entry name" value="GLYCOSYL_HYDROL_F31_2"/>
    <property type="match status" value="1"/>
</dbReference>
<dbReference type="Pfam" id="PF01055">
    <property type="entry name" value="Glyco_hydro_31_2nd"/>
    <property type="match status" value="1"/>
</dbReference>
<keyword evidence="2" id="KW-0732">Signal</keyword>
<organism evidence="9 10">
    <name type="scientific">Cherax quadricarinatus</name>
    <name type="common">Australian red claw crayfish</name>
    <dbReference type="NCBI Taxonomy" id="27406"/>
    <lineage>
        <taxon>Eukaryota</taxon>
        <taxon>Metazoa</taxon>
        <taxon>Ecdysozoa</taxon>
        <taxon>Arthropoda</taxon>
        <taxon>Crustacea</taxon>
        <taxon>Multicrustacea</taxon>
        <taxon>Malacostraca</taxon>
        <taxon>Eumalacostraca</taxon>
        <taxon>Eucarida</taxon>
        <taxon>Decapoda</taxon>
        <taxon>Pleocyemata</taxon>
        <taxon>Astacidea</taxon>
        <taxon>Parastacoidea</taxon>
        <taxon>Parastacidae</taxon>
        <taxon>Cherax</taxon>
    </lineage>
</organism>
<dbReference type="InterPro" id="IPR000322">
    <property type="entry name" value="Glyco_hydro_31_TIM"/>
</dbReference>
<evidence type="ECO:0000259" key="8">
    <source>
        <dbReference type="Pfam" id="PF21365"/>
    </source>
</evidence>
<evidence type="ECO:0000256" key="6">
    <source>
        <dbReference type="RuleBase" id="RU361185"/>
    </source>
</evidence>
<dbReference type="EMBL" id="JARKIK010000013">
    <property type="protein sequence ID" value="KAK8747916.1"/>
    <property type="molecule type" value="Genomic_DNA"/>
</dbReference>
<dbReference type="PANTHER" id="PTHR22762">
    <property type="entry name" value="ALPHA-GLUCOSIDASE"/>
    <property type="match status" value="1"/>
</dbReference>
<comment type="caution">
    <text evidence="9">The sequence shown here is derived from an EMBL/GenBank/DDBJ whole genome shotgun (WGS) entry which is preliminary data.</text>
</comment>
<dbReference type="InterPro" id="IPR013780">
    <property type="entry name" value="Glyco_hydro_b"/>
</dbReference>
<evidence type="ECO:0000313" key="10">
    <source>
        <dbReference type="Proteomes" id="UP001445076"/>
    </source>
</evidence>
<accession>A0AAW0Y793</accession>
<dbReference type="GO" id="GO:0005975">
    <property type="term" value="P:carbohydrate metabolic process"/>
    <property type="evidence" value="ECO:0007669"/>
    <property type="project" value="InterPro"/>
</dbReference>
<keyword evidence="3 6" id="KW-0378">Hydrolase</keyword>
<evidence type="ECO:0000259" key="7">
    <source>
        <dbReference type="Pfam" id="PF01055"/>
    </source>
</evidence>
<dbReference type="InterPro" id="IPR017853">
    <property type="entry name" value="GH"/>
</dbReference>
<dbReference type="AlphaFoldDB" id="A0AAW0Y793"/>
<evidence type="ECO:0000313" key="9">
    <source>
        <dbReference type="EMBL" id="KAK8747916.1"/>
    </source>
</evidence>
<keyword evidence="4" id="KW-0325">Glycoprotein</keyword>
<reference evidence="9 10" key="1">
    <citation type="journal article" date="2024" name="BMC Genomics">
        <title>Genome assembly of redclaw crayfish (Cherax quadricarinatus) provides insights into its immune adaptation and hypoxia tolerance.</title>
        <authorList>
            <person name="Liu Z."/>
            <person name="Zheng J."/>
            <person name="Li H."/>
            <person name="Fang K."/>
            <person name="Wang S."/>
            <person name="He J."/>
            <person name="Zhou D."/>
            <person name="Weng S."/>
            <person name="Chi M."/>
            <person name="Gu Z."/>
            <person name="He J."/>
            <person name="Li F."/>
            <person name="Wang M."/>
        </authorList>
    </citation>
    <scope>NUCLEOTIDE SEQUENCE [LARGE SCALE GENOMIC DNA]</scope>
    <source>
        <strain evidence="9">ZL_2023a</strain>
    </source>
</reference>
<protein>
    <submittedName>
        <fullName evidence="9">Uncharacterized protein</fullName>
    </submittedName>
</protein>
<dbReference type="Gene3D" id="2.60.40.1180">
    <property type="entry name" value="Golgi alpha-mannosidase II"/>
    <property type="match status" value="2"/>
</dbReference>
<dbReference type="Pfam" id="PF21365">
    <property type="entry name" value="Glyco_hydro_31_3rd"/>
    <property type="match status" value="1"/>
</dbReference>
<keyword evidence="10" id="KW-1185">Reference proteome</keyword>
<evidence type="ECO:0000256" key="3">
    <source>
        <dbReference type="ARBA" id="ARBA00022801"/>
    </source>
</evidence>
<dbReference type="SUPFAM" id="SSF51445">
    <property type="entry name" value="(Trans)glycosidases"/>
    <property type="match status" value="1"/>
</dbReference>